<evidence type="ECO:0000256" key="1">
    <source>
        <dbReference type="ARBA" id="ARBA00004651"/>
    </source>
</evidence>
<reference evidence="7" key="2">
    <citation type="submission" date="2020-09" db="EMBL/GenBank/DDBJ databases">
        <authorList>
            <person name="Sun Q."/>
            <person name="Ohkuma M."/>
        </authorList>
    </citation>
    <scope>NUCLEOTIDE SEQUENCE</scope>
    <source>
        <strain evidence="7">JCM 13306</strain>
    </source>
</reference>
<dbReference type="Proteomes" id="UP000623958">
    <property type="component" value="Unassembled WGS sequence"/>
</dbReference>
<name>A0A919FBL1_9XANT</name>
<keyword evidence="2" id="KW-1003">Cell membrane</keyword>
<feature type="transmembrane region" description="Helical" evidence="6">
    <location>
        <begin position="167"/>
        <end position="187"/>
    </location>
</feature>
<dbReference type="InterPro" id="IPR022791">
    <property type="entry name" value="L-PG_synthase/AglD"/>
</dbReference>
<dbReference type="Pfam" id="PF03706">
    <property type="entry name" value="LPG_synthase_TM"/>
    <property type="match status" value="1"/>
</dbReference>
<proteinExistence type="predicted"/>
<feature type="transmembrane region" description="Helical" evidence="6">
    <location>
        <begin position="277"/>
        <end position="303"/>
    </location>
</feature>
<gene>
    <name evidence="7" type="ORF">GCM10009090_35380</name>
</gene>
<dbReference type="GO" id="GO:0005886">
    <property type="term" value="C:plasma membrane"/>
    <property type="evidence" value="ECO:0007669"/>
    <property type="project" value="UniProtKB-SubCell"/>
</dbReference>
<comment type="subcellular location">
    <subcellularLocation>
        <location evidence="1">Cell membrane</location>
        <topology evidence="1">Multi-pass membrane protein</topology>
    </subcellularLocation>
</comment>
<dbReference type="EMBL" id="BNBA01000044">
    <property type="protein sequence ID" value="GHH60246.1"/>
    <property type="molecule type" value="Genomic_DNA"/>
</dbReference>
<protein>
    <submittedName>
        <fullName evidence="7">Membrane protein</fullName>
    </submittedName>
</protein>
<evidence type="ECO:0000256" key="3">
    <source>
        <dbReference type="ARBA" id="ARBA00022692"/>
    </source>
</evidence>
<organism evidence="7 8">
    <name type="scientific">Xanthomonas boreopolis</name>
    <dbReference type="NCBI Taxonomy" id="86183"/>
    <lineage>
        <taxon>Bacteria</taxon>
        <taxon>Pseudomonadati</taxon>
        <taxon>Pseudomonadota</taxon>
        <taxon>Gammaproteobacteria</taxon>
        <taxon>Lysobacterales</taxon>
        <taxon>Lysobacteraceae</taxon>
        <taxon>Xanthomonas</taxon>
    </lineage>
</organism>
<evidence type="ECO:0000313" key="7">
    <source>
        <dbReference type="EMBL" id="GHH60246.1"/>
    </source>
</evidence>
<keyword evidence="4 6" id="KW-1133">Transmembrane helix</keyword>
<evidence type="ECO:0000313" key="8">
    <source>
        <dbReference type="Proteomes" id="UP000623958"/>
    </source>
</evidence>
<feature type="transmembrane region" description="Helical" evidence="6">
    <location>
        <begin position="207"/>
        <end position="227"/>
    </location>
</feature>
<dbReference type="PANTHER" id="PTHR39087">
    <property type="entry name" value="UPF0104 MEMBRANE PROTEIN MJ1595"/>
    <property type="match status" value="1"/>
</dbReference>
<reference evidence="7" key="1">
    <citation type="journal article" date="2014" name="Int. J. Syst. Evol. Microbiol.">
        <title>Complete genome sequence of Corynebacterium casei LMG S-19264T (=DSM 44701T), isolated from a smear-ripened cheese.</title>
        <authorList>
            <consortium name="US DOE Joint Genome Institute (JGI-PGF)"/>
            <person name="Walter F."/>
            <person name="Albersmeier A."/>
            <person name="Kalinowski J."/>
            <person name="Ruckert C."/>
        </authorList>
    </citation>
    <scope>NUCLEOTIDE SEQUENCE</scope>
    <source>
        <strain evidence="7">JCM 13306</strain>
    </source>
</reference>
<feature type="transmembrane region" description="Helical" evidence="6">
    <location>
        <begin position="127"/>
        <end position="147"/>
    </location>
</feature>
<keyword evidence="8" id="KW-1185">Reference proteome</keyword>
<accession>A0A919FBL1</accession>
<dbReference type="PANTHER" id="PTHR39087:SF2">
    <property type="entry name" value="UPF0104 MEMBRANE PROTEIN MJ1595"/>
    <property type="match status" value="1"/>
</dbReference>
<evidence type="ECO:0000256" key="5">
    <source>
        <dbReference type="ARBA" id="ARBA00023136"/>
    </source>
</evidence>
<sequence length="321" mass="34075">MKPARGRRWQRVRRIAFFVFLTGVALLLVRYGRSVDWAQVGATLSGYSAATLAAAAALAACSYLLYSGFDLAARRYARHALPAAKVMAISVIAYIFSLNLGALVGGAAFRYRLYARAGLGVGTISRIVGFAIATNWMGYLLLAGVLFVSGQVRVPANWPVGATRLPWLGAAMLSLVAGYLVACHVARGRVLHLRRRHFRLPSPALALLQLVLASANWALMGALLFVLMPSGATYPAVLAALLVAAIASAVAHIPAGVGVLEAVFIPLLGHQVPAPQVLAALLAYRACYYLGPLLAAIAGYAVLETRRRRDAMPHGDPRPGP</sequence>
<keyword evidence="5 6" id="KW-0472">Membrane</keyword>
<evidence type="ECO:0000256" key="4">
    <source>
        <dbReference type="ARBA" id="ARBA00022989"/>
    </source>
</evidence>
<feature type="transmembrane region" description="Helical" evidence="6">
    <location>
        <begin position="86"/>
        <end position="107"/>
    </location>
</feature>
<evidence type="ECO:0000256" key="6">
    <source>
        <dbReference type="SAM" id="Phobius"/>
    </source>
</evidence>
<feature type="transmembrane region" description="Helical" evidence="6">
    <location>
        <begin position="234"/>
        <end position="257"/>
    </location>
</feature>
<feature type="transmembrane region" description="Helical" evidence="6">
    <location>
        <begin position="12"/>
        <end position="32"/>
    </location>
</feature>
<comment type="caution">
    <text evidence="7">The sequence shown here is derived from an EMBL/GenBank/DDBJ whole genome shotgun (WGS) entry which is preliminary data.</text>
</comment>
<keyword evidence="3 6" id="KW-0812">Transmembrane</keyword>
<dbReference type="RefSeq" id="WP_434030018.1">
    <property type="nucleotide sequence ID" value="NZ_BNBA01000044.1"/>
</dbReference>
<feature type="transmembrane region" description="Helical" evidence="6">
    <location>
        <begin position="44"/>
        <end position="66"/>
    </location>
</feature>
<evidence type="ECO:0000256" key="2">
    <source>
        <dbReference type="ARBA" id="ARBA00022475"/>
    </source>
</evidence>
<dbReference type="AlphaFoldDB" id="A0A919FBL1"/>